<evidence type="ECO:0000256" key="2">
    <source>
        <dbReference type="ARBA" id="ARBA00022737"/>
    </source>
</evidence>
<reference evidence="4 5" key="1">
    <citation type="submission" date="2019-09" db="EMBL/GenBank/DDBJ databases">
        <title>Paraburkholderia podalyriae sp. nov., A South African Podalyria-associated rhizobium.</title>
        <authorList>
            <person name="Mavima L."/>
            <person name="Beukes C.W."/>
            <person name="Palmer M."/>
            <person name="De Meyer S.E."/>
            <person name="James E.K."/>
            <person name="Maluk M."/>
            <person name="Avontuur J.R."/>
            <person name="Chan W.Y."/>
            <person name="Venter S.N."/>
            <person name="Steenkamp E.T."/>
        </authorList>
    </citation>
    <scope>NUCLEOTIDE SEQUENCE [LARGE SCALE GENOMIC DNA]</scope>
    <source>
        <strain evidence="4 5">WC7.3b</strain>
    </source>
</reference>
<dbReference type="PROSITE" id="PS50206">
    <property type="entry name" value="RHODANESE_3"/>
    <property type="match status" value="2"/>
</dbReference>
<keyword evidence="5" id="KW-1185">Reference proteome</keyword>
<comment type="caution">
    <text evidence="4">The sequence shown here is derived from an EMBL/GenBank/DDBJ whole genome shotgun (WGS) entry which is preliminary data.</text>
</comment>
<dbReference type="PANTHER" id="PTHR11364">
    <property type="entry name" value="THIOSULFATE SULFERTANSFERASE"/>
    <property type="match status" value="1"/>
</dbReference>
<dbReference type="RefSeq" id="WP_187639354.1">
    <property type="nucleotide sequence ID" value="NZ_VZQQ01000109.1"/>
</dbReference>
<dbReference type="SUPFAM" id="SSF52821">
    <property type="entry name" value="Rhodanese/Cell cycle control phosphatase"/>
    <property type="match status" value="2"/>
</dbReference>
<protein>
    <submittedName>
        <fullName evidence="4">Sulfurtransferase</fullName>
    </submittedName>
</protein>
<accession>A0ABR7Q1Z6</accession>
<organism evidence="4 5">
    <name type="scientific">Paraburkholderia podalyriae</name>
    <dbReference type="NCBI Taxonomy" id="1938811"/>
    <lineage>
        <taxon>Bacteria</taxon>
        <taxon>Pseudomonadati</taxon>
        <taxon>Pseudomonadota</taxon>
        <taxon>Betaproteobacteria</taxon>
        <taxon>Burkholderiales</taxon>
        <taxon>Burkholderiaceae</taxon>
        <taxon>Paraburkholderia</taxon>
    </lineage>
</organism>
<dbReference type="InterPro" id="IPR036873">
    <property type="entry name" value="Rhodanese-like_dom_sf"/>
</dbReference>
<keyword evidence="1" id="KW-0808">Transferase</keyword>
<evidence type="ECO:0000313" key="5">
    <source>
        <dbReference type="Proteomes" id="UP000736373"/>
    </source>
</evidence>
<dbReference type="CDD" id="cd01448">
    <property type="entry name" value="TST_Repeat_1"/>
    <property type="match status" value="1"/>
</dbReference>
<name>A0ABR7Q1Z6_9BURK</name>
<proteinExistence type="predicted"/>
<dbReference type="EMBL" id="VZQQ01000109">
    <property type="protein sequence ID" value="MBC8752498.1"/>
    <property type="molecule type" value="Genomic_DNA"/>
</dbReference>
<dbReference type="InterPro" id="IPR001763">
    <property type="entry name" value="Rhodanese-like_dom"/>
</dbReference>
<dbReference type="CDD" id="cd01449">
    <property type="entry name" value="TST_Repeat_2"/>
    <property type="match status" value="1"/>
</dbReference>
<feature type="domain" description="Rhodanese" evidence="3">
    <location>
        <begin position="179"/>
        <end position="291"/>
    </location>
</feature>
<keyword evidence="2" id="KW-0677">Repeat</keyword>
<dbReference type="InterPro" id="IPR045078">
    <property type="entry name" value="TST/MPST-like"/>
</dbReference>
<dbReference type="Proteomes" id="UP000736373">
    <property type="component" value="Unassembled WGS sequence"/>
</dbReference>
<gene>
    <name evidence="4" type="ORF">F6X42_40735</name>
</gene>
<dbReference type="PANTHER" id="PTHR11364:SF27">
    <property type="entry name" value="SULFURTRANSFERASE"/>
    <property type="match status" value="1"/>
</dbReference>
<dbReference type="SMART" id="SM00450">
    <property type="entry name" value="RHOD"/>
    <property type="match status" value="2"/>
</dbReference>
<evidence type="ECO:0000313" key="4">
    <source>
        <dbReference type="EMBL" id="MBC8752498.1"/>
    </source>
</evidence>
<evidence type="ECO:0000256" key="1">
    <source>
        <dbReference type="ARBA" id="ARBA00022679"/>
    </source>
</evidence>
<dbReference type="Gene3D" id="3.40.250.10">
    <property type="entry name" value="Rhodanese-like domain"/>
    <property type="match status" value="2"/>
</dbReference>
<feature type="domain" description="Rhodanese" evidence="3">
    <location>
        <begin position="54"/>
        <end position="147"/>
    </location>
</feature>
<evidence type="ECO:0000259" key="3">
    <source>
        <dbReference type="PROSITE" id="PS50206"/>
    </source>
</evidence>
<sequence length="293" mass="31400">MADLTDVLVGLLLCLMEPLVSVAWLRKNLTRPDLIILEAGLPTAVSAGAAPPTEDEGMPGSIYVDLNKYFADEDQVLPHMLAAPCKFSEDARALGGNRDDTIVVFDKFGIYASPRLRLAFKAMGHDKVAVLDGGLPAWRATSPAGYPRASDAYRQPGNFVANFRSQVFCDAEFVCEAMQSPDYAIVDARSSGRFKGTAPEPRAGLRGGHIPGAVNMPFDSVLDQGVMRSADELRTIFDGLSLASKRLVFSCGSGVTACVPALAAEVIGVTDIKVYDGSWSEWGARRDLPISVD</sequence>
<dbReference type="Pfam" id="PF00581">
    <property type="entry name" value="Rhodanese"/>
    <property type="match status" value="2"/>
</dbReference>